<accession>A0ABN7JI20</accession>
<feature type="compositionally biased region" description="Basic and acidic residues" evidence="1">
    <location>
        <begin position="295"/>
        <end position="331"/>
    </location>
</feature>
<evidence type="ECO:0000313" key="3">
    <source>
        <dbReference type="Proteomes" id="UP000601041"/>
    </source>
</evidence>
<gene>
    <name evidence="2" type="ORF">RHAB21_01777</name>
</gene>
<dbReference type="RefSeq" id="WP_142587247.1">
    <property type="nucleotide sequence ID" value="NZ_CABFWE030000005.1"/>
</dbReference>
<feature type="region of interest" description="Disordered" evidence="1">
    <location>
        <begin position="187"/>
        <end position="243"/>
    </location>
</feature>
<proteinExistence type="predicted"/>
<feature type="region of interest" description="Disordered" evidence="1">
    <location>
        <begin position="295"/>
        <end position="416"/>
    </location>
</feature>
<keyword evidence="3" id="KW-1185">Reference proteome</keyword>
<feature type="compositionally biased region" description="Low complexity" evidence="1">
    <location>
        <begin position="381"/>
        <end position="397"/>
    </location>
</feature>
<dbReference type="Proteomes" id="UP000601041">
    <property type="component" value="Unassembled WGS sequence"/>
</dbReference>
<comment type="caution">
    <text evidence="2">The sequence shown here is derived from an EMBL/GenBank/DDBJ whole genome shotgun (WGS) entry which is preliminary data.</text>
</comment>
<protein>
    <submittedName>
        <fullName evidence="2">Uncharacterized protein</fullName>
    </submittedName>
</protein>
<feature type="compositionally biased region" description="Basic and acidic residues" evidence="1">
    <location>
        <begin position="199"/>
        <end position="243"/>
    </location>
</feature>
<evidence type="ECO:0000256" key="1">
    <source>
        <dbReference type="SAM" id="MobiDB-lite"/>
    </source>
</evidence>
<evidence type="ECO:0000313" key="2">
    <source>
        <dbReference type="EMBL" id="CAD7030796.1"/>
    </source>
</evidence>
<name>A0ABN7JI20_9HYPH</name>
<reference evidence="2 3" key="1">
    <citation type="submission" date="2020-11" db="EMBL/GenBank/DDBJ databases">
        <authorList>
            <person name="Lassalle F."/>
        </authorList>
    </citation>
    <scope>NUCLEOTIDE SEQUENCE [LARGE SCALE GENOMIC DNA]</scope>
    <source>
        <strain evidence="2 3">AB21</strain>
    </source>
</reference>
<organism evidence="2 3">
    <name type="scientific">Pseudorhizobium halotolerans</name>
    <dbReference type="NCBI Taxonomy" id="1233081"/>
    <lineage>
        <taxon>Bacteria</taxon>
        <taxon>Pseudomonadati</taxon>
        <taxon>Pseudomonadota</taxon>
        <taxon>Alphaproteobacteria</taxon>
        <taxon>Hyphomicrobiales</taxon>
        <taxon>Rhizobiaceae</taxon>
        <taxon>Rhizobium/Agrobacterium group</taxon>
        <taxon>Pseudorhizobium</taxon>
    </lineage>
</organism>
<sequence>MKSIVSRIPRKLLLILAGVTVLGGGSGAAAVYIGADRLLGPSYGDLNGLSCTTIETVRIKKADRYWIRKYVTTDKPGDGIARLKTALRVARSVQQAEHSDLVQVTVLDPAGPDDRSRMRGRAIGAQVVYVPDTSRLPAGSRDQAISAYYVDGSASATGEFWGLRIDLPLEDAQAMSASLTDDADCVDPVIEGGDGHGTAADHGKTKEQEEAAGHGETPDAGHGGADEAHGPETPAVEHGKDDGQGLVASLMGVVGLGGEELPVGTLGDEHAGEAAPASKGWLDSIKGMVGLGTDAEHSEQVAPAHEAEHPAKDRKDEMATPAGPDEHDAERAAAPAPSHDGADDEAPAKAAGDDHGAAWLAKLRAQPITSEAANHQEPEGQEAAAAPAAEASHAPVVAEDDDPEKHRRKPEPEKTH</sequence>
<dbReference type="EMBL" id="CABFWE030000005">
    <property type="protein sequence ID" value="CAD7030796.1"/>
    <property type="molecule type" value="Genomic_DNA"/>
</dbReference>